<dbReference type="InterPro" id="IPR009671">
    <property type="entry name" value="RraB_dom"/>
</dbReference>
<accession>A0ABW1EAY1</accession>
<protein>
    <submittedName>
        <fullName evidence="2">Ribonuclease E inhibitor RraB</fullName>
    </submittedName>
</protein>
<evidence type="ECO:0000313" key="2">
    <source>
        <dbReference type="EMBL" id="MFC5861487.1"/>
    </source>
</evidence>
<dbReference type="Pfam" id="PF06877">
    <property type="entry name" value="RraB"/>
    <property type="match status" value="1"/>
</dbReference>
<proteinExistence type="predicted"/>
<dbReference type="InterPro" id="IPR036701">
    <property type="entry name" value="RraB-like_sf"/>
</dbReference>
<dbReference type="Gene3D" id="3.30.70.970">
    <property type="entry name" value="RraB-like"/>
    <property type="match status" value="1"/>
</dbReference>
<gene>
    <name evidence="2" type="ORF">ACFPT7_04220</name>
</gene>
<name>A0ABW1EAY1_9BACT</name>
<keyword evidence="3" id="KW-1185">Reference proteome</keyword>
<reference evidence="3" key="1">
    <citation type="journal article" date="2019" name="Int. J. Syst. Evol. Microbiol.">
        <title>The Global Catalogue of Microorganisms (GCM) 10K type strain sequencing project: providing services to taxonomists for standard genome sequencing and annotation.</title>
        <authorList>
            <consortium name="The Broad Institute Genomics Platform"/>
            <consortium name="The Broad Institute Genome Sequencing Center for Infectious Disease"/>
            <person name="Wu L."/>
            <person name="Ma J."/>
        </authorList>
    </citation>
    <scope>NUCLEOTIDE SEQUENCE [LARGE SCALE GENOMIC DNA]</scope>
    <source>
        <strain evidence="3">JCM 4087</strain>
    </source>
</reference>
<dbReference type="EMBL" id="JBHSPH010000001">
    <property type="protein sequence ID" value="MFC5861487.1"/>
    <property type="molecule type" value="Genomic_DNA"/>
</dbReference>
<comment type="caution">
    <text evidence="2">The sequence shown here is derived from an EMBL/GenBank/DDBJ whole genome shotgun (WGS) entry which is preliminary data.</text>
</comment>
<organism evidence="2 3">
    <name type="scientific">Acidicapsa dinghuensis</name>
    <dbReference type="NCBI Taxonomy" id="2218256"/>
    <lineage>
        <taxon>Bacteria</taxon>
        <taxon>Pseudomonadati</taxon>
        <taxon>Acidobacteriota</taxon>
        <taxon>Terriglobia</taxon>
        <taxon>Terriglobales</taxon>
        <taxon>Acidobacteriaceae</taxon>
        <taxon>Acidicapsa</taxon>
    </lineage>
</organism>
<dbReference type="RefSeq" id="WP_263333593.1">
    <property type="nucleotide sequence ID" value="NZ_JAGSYH010000002.1"/>
</dbReference>
<evidence type="ECO:0000259" key="1">
    <source>
        <dbReference type="Pfam" id="PF06877"/>
    </source>
</evidence>
<evidence type="ECO:0000313" key="3">
    <source>
        <dbReference type="Proteomes" id="UP001596091"/>
    </source>
</evidence>
<feature type="domain" description="Regulator of ribonuclease activity B" evidence="1">
    <location>
        <begin position="6"/>
        <end position="105"/>
    </location>
</feature>
<dbReference type="Proteomes" id="UP001596091">
    <property type="component" value="Unassembled WGS sequence"/>
</dbReference>
<sequence length="114" mass="12687">MIHPDDENGHALRRLEADGDDLSRARDIDFSVVFHSEGAAEKFAEHFRNLGLKVDVSFAQVKADHPWDAVVVKSMVPTHSAITEFERELQEIANVSGGYNDGWGCFAQPGKHLQ</sequence>
<dbReference type="SUPFAM" id="SSF89946">
    <property type="entry name" value="Hypothetical protein VC0424"/>
    <property type="match status" value="1"/>
</dbReference>